<comment type="caution">
    <text evidence="5">The sequence shown here is derived from an EMBL/GenBank/DDBJ whole genome shotgun (WGS) entry which is preliminary data.</text>
</comment>
<dbReference type="PANTHER" id="PTHR22925">
    <property type="entry name" value="GLYCOSYL HYDROLASE 43 FAMILY MEMBER"/>
    <property type="match status" value="1"/>
</dbReference>
<accession>A0A395MC81</accession>
<dbReference type="GO" id="GO:0005975">
    <property type="term" value="P:carbohydrate metabolic process"/>
    <property type="evidence" value="ECO:0007669"/>
    <property type="project" value="InterPro"/>
</dbReference>
<dbReference type="Proteomes" id="UP000265631">
    <property type="component" value="Unassembled WGS sequence"/>
</dbReference>
<evidence type="ECO:0000313" key="6">
    <source>
        <dbReference type="Proteomes" id="UP000265631"/>
    </source>
</evidence>
<dbReference type="CDD" id="cd04301">
    <property type="entry name" value="NAT_SF"/>
    <property type="match status" value="1"/>
</dbReference>
<dbReference type="AlphaFoldDB" id="A0A395MC81"/>
<evidence type="ECO:0000313" key="5">
    <source>
        <dbReference type="EMBL" id="RFN45504.1"/>
    </source>
</evidence>
<proteinExistence type="inferred from homology"/>
<evidence type="ECO:0000256" key="2">
    <source>
        <dbReference type="ARBA" id="ARBA00022801"/>
    </source>
</evidence>
<dbReference type="Gene3D" id="3.40.630.30">
    <property type="match status" value="1"/>
</dbReference>
<dbReference type="SUPFAM" id="SSF55729">
    <property type="entry name" value="Acyl-CoA N-acyltransferases (Nat)"/>
    <property type="match status" value="1"/>
</dbReference>
<dbReference type="PROSITE" id="PS51186">
    <property type="entry name" value="GNAT"/>
    <property type="match status" value="1"/>
</dbReference>
<feature type="domain" description="N-acetyltransferase" evidence="4">
    <location>
        <begin position="22"/>
        <end position="211"/>
    </location>
</feature>
<dbReference type="Pfam" id="PF04616">
    <property type="entry name" value="Glyco_hydro_43"/>
    <property type="match status" value="1"/>
</dbReference>
<dbReference type="PANTHER" id="PTHR22925:SF39">
    <property type="entry name" value="PUTATIVE (AFU_ORTHOLOGUE AFUA_5G14190)-RELATED"/>
    <property type="match status" value="1"/>
</dbReference>
<evidence type="ECO:0000256" key="3">
    <source>
        <dbReference type="ARBA" id="ARBA00023295"/>
    </source>
</evidence>
<keyword evidence="3" id="KW-0326">Glycosidase</keyword>
<dbReference type="InterPro" id="IPR023296">
    <property type="entry name" value="Glyco_hydro_beta-prop_sf"/>
</dbReference>
<dbReference type="Gene3D" id="2.115.10.20">
    <property type="entry name" value="Glycosyl hydrolase domain, family 43"/>
    <property type="match status" value="1"/>
</dbReference>
<dbReference type="EMBL" id="PXXK01000350">
    <property type="protein sequence ID" value="RFN45504.1"/>
    <property type="molecule type" value="Genomic_DNA"/>
</dbReference>
<dbReference type="GO" id="GO:0004553">
    <property type="term" value="F:hydrolase activity, hydrolyzing O-glycosyl compounds"/>
    <property type="evidence" value="ECO:0007669"/>
    <property type="project" value="InterPro"/>
</dbReference>
<name>A0A395MC81_9HYPO</name>
<gene>
    <name evidence="5" type="ORF">FIE12Z_10267</name>
</gene>
<keyword evidence="6" id="KW-1185">Reference proteome</keyword>
<dbReference type="SUPFAM" id="SSF75005">
    <property type="entry name" value="Arabinanase/levansucrase/invertase"/>
    <property type="match status" value="1"/>
</dbReference>
<protein>
    <submittedName>
        <fullName evidence="5">Putative beta-glucanase</fullName>
    </submittedName>
</protein>
<comment type="similarity">
    <text evidence="1">Belongs to the glycosyl hydrolase 43 family.</text>
</comment>
<dbReference type="Pfam" id="PF00583">
    <property type="entry name" value="Acetyltransf_1"/>
    <property type="match status" value="1"/>
</dbReference>
<dbReference type="CDD" id="cd18821">
    <property type="entry name" value="GH43_Pc3Gal43A-like"/>
    <property type="match status" value="1"/>
</dbReference>
<dbReference type="GO" id="GO:0016747">
    <property type="term" value="F:acyltransferase activity, transferring groups other than amino-acyl groups"/>
    <property type="evidence" value="ECO:0007669"/>
    <property type="project" value="InterPro"/>
</dbReference>
<dbReference type="InterPro" id="IPR016181">
    <property type="entry name" value="Acyl_CoA_acyltransferase"/>
</dbReference>
<sequence length="628" mass="70713">MDVISSITWPEGLELHHIDTPEGLKKWTPSLADLLHHCVNWDPPSSALGFHAPLPLVKSEEFWLSLSPKLSTTTTLFVLVRYSDRVVATVQLVTYEKATFAHKVEIAKLLVREDERGLGLGRKLMELAESACAQLTAKMILSLLTFASLTSAAWIVPGARWKDTDGNLFNAHAGGLCVDRDSGKFFWFGEYKTEEQEEGGGISVYSSSDLATWESHGLALTPKEGHEHISPESIIQRPKVLYSEDTGKYHMWWHADDRKYSLLLQGLATSDNIAGPYEFNHAIAPLGNWSQDFGAFTDYKSGKSYALYSNGDRVEGRDVYVSEFNSNLTDIKSVTHRFNKYDFEAPTILQTEKSYWTLMSHKTGYRPNNVVAMRADKLEGPWSQPFFVAPAYTRTFSTQSGFSWRINGTKKTTYLYMADQWDLPSIWESRNVWLPIEIDEKEKSLKVVWHDIYDLNVKTGEWKPIKGKTYPASKAKLAGDAFLQEATFGTDHVIATGIQGNDSTITFEVEGKGTDQWVSFYHQNIDDMGFGDQPMGQPDRINGTWAVRRISSVVLNNDTDKVHTLFQKDTHKGIILSTPLLLPLKKGKNSITVGGLDNGKGHFKGADLDRIVVYPPEKKKDKRFFGLF</sequence>
<dbReference type="InterPro" id="IPR000182">
    <property type="entry name" value="GNAT_dom"/>
</dbReference>
<keyword evidence="2" id="KW-0378">Hydrolase</keyword>
<dbReference type="InterPro" id="IPR006710">
    <property type="entry name" value="Glyco_hydro_43"/>
</dbReference>
<evidence type="ECO:0000259" key="4">
    <source>
        <dbReference type="PROSITE" id="PS51186"/>
    </source>
</evidence>
<evidence type="ECO:0000256" key="1">
    <source>
        <dbReference type="ARBA" id="ARBA00009865"/>
    </source>
</evidence>
<reference evidence="5 6" key="1">
    <citation type="journal article" date="2018" name="PLoS Pathog.">
        <title>Evolution of structural diversity of trichothecenes, a family of toxins produced by plant pathogenic and entomopathogenic fungi.</title>
        <authorList>
            <person name="Proctor R.H."/>
            <person name="McCormick S.P."/>
            <person name="Kim H.S."/>
            <person name="Cardoza R.E."/>
            <person name="Stanley A.M."/>
            <person name="Lindo L."/>
            <person name="Kelly A."/>
            <person name="Brown D.W."/>
            <person name="Lee T."/>
            <person name="Vaughan M.M."/>
            <person name="Alexander N.J."/>
            <person name="Busman M."/>
            <person name="Gutierrez S."/>
        </authorList>
    </citation>
    <scope>NUCLEOTIDE SEQUENCE [LARGE SCALE GENOMIC DNA]</scope>
    <source>
        <strain evidence="5 6">NRRL 13405</strain>
    </source>
</reference>
<dbReference type="STRING" id="2594813.A0A395MC81"/>
<organism evidence="5 6">
    <name type="scientific">Fusarium flagelliforme</name>
    <dbReference type="NCBI Taxonomy" id="2675880"/>
    <lineage>
        <taxon>Eukaryota</taxon>
        <taxon>Fungi</taxon>
        <taxon>Dikarya</taxon>
        <taxon>Ascomycota</taxon>
        <taxon>Pezizomycotina</taxon>
        <taxon>Sordariomycetes</taxon>
        <taxon>Hypocreomycetidae</taxon>
        <taxon>Hypocreales</taxon>
        <taxon>Nectriaceae</taxon>
        <taxon>Fusarium</taxon>
        <taxon>Fusarium incarnatum-equiseti species complex</taxon>
    </lineage>
</organism>